<proteinExistence type="predicted"/>
<organism evidence="2">
    <name type="scientific">metagenome</name>
    <dbReference type="NCBI Taxonomy" id="256318"/>
    <lineage>
        <taxon>unclassified sequences</taxon>
        <taxon>metagenomes</taxon>
    </lineage>
</organism>
<dbReference type="InterPro" id="IPR032710">
    <property type="entry name" value="NTF2-like_dom_sf"/>
</dbReference>
<dbReference type="CDD" id="cd00531">
    <property type="entry name" value="NTF2_like"/>
    <property type="match status" value="1"/>
</dbReference>
<dbReference type="Gene3D" id="3.10.450.50">
    <property type="match status" value="1"/>
</dbReference>
<dbReference type="AlphaFoldDB" id="A0A2P2CCR2"/>
<dbReference type="InterPro" id="IPR037401">
    <property type="entry name" value="SnoaL-like"/>
</dbReference>
<sequence length="187" mass="20673">MTSHEAASEDPAGDLAARVRRLEDLHAIGQLRAHYCQALDDGRWDDLVDLFTPDGAFVGLSTARGHDELRTFFADLQDGPLSAWWHFSSNETIDLVGIPAHAATGATWLDQPCVVDGRAHVAAGRYQDQLVRGDDGRWRFAERRVTFFYWVPGDEDWAPGRYGWAPARAAADARTLERLPADTAPSA</sequence>
<accession>A0A2P2CCR2</accession>
<feature type="domain" description="SnoaL-like" evidence="1">
    <location>
        <begin position="20"/>
        <end position="144"/>
    </location>
</feature>
<gene>
    <name evidence="2" type="ORF">NOCA1190071</name>
</gene>
<dbReference type="Pfam" id="PF13577">
    <property type="entry name" value="SnoaL_4"/>
    <property type="match status" value="1"/>
</dbReference>
<name>A0A2P2CCR2_9ZZZZ</name>
<dbReference type="SUPFAM" id="SSF54427">
    <property type="entry name" value="NTF2-like"/>
    <property type="match status" value="1"/>
</dbReference>
<dbReference type="EMBL" id="CZKB01000011">
    <property type="protein sequence ID" value="CUR59739.1"/>
    <property type="molecule type" value="Genomic_DNA"/>
</dbReference>
<reference evidence="2" key="1">
    <citation type="submission" date="2015-08" db="EMBL/GenBank/DDBJ databases">
        <authorList>
            <person name="Babu N.S."/>
            <person name="Beckwith C.J."/>
            <person name="Beseler K.G."/>
            <person name="Brison A."/>
            <person name="Carone J.V."/>
            <person name="Caskin T.P."/>
            <person name="Diamond M."/>
            <person name="Durham M.E."/>
            <person name="Foxe J.M."/>
            <person name="Go M."/>
            <person name="Henderson B.A."/>
            <person name="Jones I.B."/>
            <person name="McGettigan J.A."/>
            <person name="Micheletti S.J."/>
            <person name="Nasrallah M.E."/>
            <person name="Ortiz D."/>
            <person name="Piller C.R."/>
            <person name="Privatt S.R."/>
            <person name="Schneider S.L."/>
            <person name="Sharp S."/>
            <person name="Smith T.C."/>
            <person name="Stanton J.D."/>
            <person name="Ullery H.E."/>
            <person name="Wilson R.J."/>
            <person name="Serrano M.G."/>
            <person name="Buck G."/>
            <person name="Lee V."/>
            <person name="Wang Y."/>
            <person name="Carvalho R."/>
            <person name="Voegtly L."/>
            <person name="Shi R."/>
            <person name="Duckworth R."/>
            <person name="Johnson A."/>
            <person name="Loviza R."/>
            <person name="Walstead R."/>
            <person name="Shah Z."/>
            <person name="Kiflezghi M."/>
            <person name="Wade K."/>
            <person name="Ball S.L."/>
            <person name="Bradley K.W."/>
            <person name="Asai D.J."/>
            <person name="Bowman C.A."/>
            <person name="Russell D.A."/>
            <person name="Pope W.H."/>
            <person name="Jacobs-Sera D."/>
            <person name="Hendrix R.W."/>
            <person name="Hatfull G.F."/>
        </authorList>
    </citation>
    <scope>NUCLEOTIDE SEQUENCE</scope>
</reference>
<evidence type="ECO:0000259" key="1">
    <source>
        <dbReference type="Pfam" id="PF13577"/>
    </source>
</evidence>
<evidence type="ECO:0000313" key="2">
    <source>
        <dbReference type="EMBL" id="CUR59739.1"/>
    </source>
</evidence>
<protein>
    <recommendedName>
        <fullName evidence="1">SnoaL-like domain-containing protein</fullName>
    </recommendedName>
</protein>